<dbReference type="RefSeq" id="WP_379524051.1">
    <property type="nucleotide sequence ID" value="NZ_JBHSPA010000114.1"/>
</dbReference>
<sequence length="103" mass="10593">MTIQPMRSVVPTSGMATASLVFGLVGFFGGWCAFGLPCLIAIVCGHFAWKETKNGSKAGHGQAVTGLILGYVIVVPAALATVLIVSSMLGFGTSMIQVGSYQP</sequence>
<dbReference type="Proteomes" id="UP001596058">
    <property type="component" value="Unassembled WGS sequence"/>
</dbReference>
<name>A0ABW1DAN9_9ACTN</name>
<reference evidence="4" key="1">
    <citation type="journal article" date="2019" name="Int. J. Syst. Evol. Microbiol.">
        <title>The Global Catalogue of Microorganisms (GCM) 10K type strain sequencing project: providing services to taxonomists for standard genome sequencing and annotation.</title>
        <authorList>
            <consortium name="The Broad Institute Genomics Platform"/>
            <consortium name="The Broad Institute Genome Sequencing Center for Infectious Disease"/>
            <person name="Wu L."/>
            <person name="Ma J."/>
        </authorList>
    </citation>
    <scope>NUCLEOTIDE SEQUENCE [LARGE SCALE GENOMIC DNA]</scope>
    <source>
        <strain evidence="4">CCUG 53903</strain>
    </source>
</reference>
<feature type="transmembrane region" description="Helical" evidence="1">
    <location>
        <begin position="68"/>
        <end position="91"/>
    </location>
</feature>
<evidence type="ECO:0000256" key="1">
    <source>
        <dbReference type="SAM" id="Phobius"/>
    </source>
</evidence>
<proteinExistence type="predicted"/>
<keyword evidence="1" id="KW-0472">Membrane</keyword>
<dbReference type="EMBL" id="JBHSPA010000114">
    <property type="protein sequence ID" value="MFC5834637.1"/>
    <property type="molecule type" value="Genomic_DNA"/>
</dbReference>
<evidence type="ECO:0000313" key="4">
    <source>
        <dbReference type="Proteomes" id="UP001596058"/>
    </source>
</evidence>
<organism evidence="3 4">
    <name type="scientific">Nonomuraea insulae</name>
    <dbReference type="NCBI Taxonomy" id="1616787"/>
    <lineage>
        <taxon>Bacteria</taxon>
        <taxon>Bacillati</taxon>
        <taxon>Actinomycetota</taxon>
        <taxon>Actinomycetes</taxon>
        <taxon>Streptosporangiales</taxon>
        <taxon>Streptosporangiaceae</taxon>
        <taxon>Nonomuraea</taxon>
    </lineage>
</organism>
<dbReference type="InterPro" id="IPR025241">
    <property type="entry name" value="DUF4190"/>
</dbReference>
<keyword evidence="1" id="KW-0812">Transmembrane</keyword>
<dbReference type="Pfam" id="PF13828">
    <property type="entry name" value="DUF4190"/>
    <property type="match status" value="1"/>
</dbReference>
<gene>
    <name evidence="3" type="ORF">ACFPZ3_63265</name>
</gene>
<keyword evidence="4" id="KW-1185">Reference proteome</keyword>
<evidence type="ECO:0000259" key="2">
    <source>
        <dbReference type="Pfam" id="PF13828"/>
    </source>
</evidence>
<protein>
    <submittedName>
        <fullName evidence="3">DUF4190 domain-containing protein</fullName>
    </submittedName>
</protein>
<comment type="caution">
    <text evidence="3">The sequence shown here is derived from an EMBL/GenBank/DDBJ whole genome shotgun (WGS) entry which is preliminary data.</text>
</comment>
<keyword evidence="1" id="KW-1133">Transmembrane helix</keyword>
<accession>A0ABW1DAN9</accession>
<evidence type="ECO:0000313" key="3">
    <source>
        <dbReference type="EMBL" id="MFC5834637.1"/>
    </source>
</evidence>
<feature type="domain" description="DUF4190" evidence="2">
    <location>
        <begin position="15"/>
        <end position="78"/>
    </location>
</feature>
<feature type="transmembrane region" description="Helical" evidence="1">
    <location>
        <begin position="20"/>
        <end position="48"/>
    </location>
</feature>